<organism evidence="1 2">
    <name type="scientific">Coniosporium uncinatum</name>
    <dbReference type="NCBI Taxonomy" id="93489"/>
    <lineage>
        <taxon>Eukaryota</taxon>
        <taxon>Fungi</taxon>
        <taxon>Dikarya</taxon>
        <taxon>Ascomycota</taxon>
        <taxon>Pezizomycotina</taxon>
        <taxon>Dothideomycetes</taxon>
        <taxon>Dothideomycetes incertae sedis</taxon>
        <taxon>Coniosporium</taxon>
    </lineage>
</organism>
<evidence type="ECO:0000313" key="1">
    <source>
        <dbReference type="EMBL" id="KAK3076646.1"/>
    </source>
</evidence>
<evidence type="ECO:0000313" key="2">
    <source>
        <dbReference type="Proteomes" id="UP001186974"/>
    </source>
</evidence>
<reference evidence="1" key="1">
    <citation type="submission" date="2024-09" db="EMBL/GenBank/DDBJ databases">
        <title>Black Yeasts Isolated from many extreme environments.</title>
        <authorList>
            <person name="Coleine C."/>
            <person name="Stajich J.E."/>
            <person name="Selbmann L."/>
        </authorList>
    </citation>
    <scope>NUCLEOTIDE SEQUENCE</scope>
    <source>
        <strain evidence="1">CCFEE 5737</strain>
    </source>
</reference>
<accession>A0ACC3DJG3</accession>
<dbReference type="Proteomes" id="UP001186974">
    <property type="component" value="Unassembled WGS sequence"/>
</dbReference>
<protein>
    <submittedName>
        <fullName evidence="1">Uncharacterized protein</fullName>
    </submittedName>
</protein>
<name>A0ACC3DJG3_9PEZI</name>
<dbReference type="EMBL" id="JAWDJW010003728">
    <property type="protein sequence ID" value="KAK3076646.1"/>
    <property type="molecule type" value="Genomic_DNA"/>
</dbReference>
<comment type="caution">
    <text evidence="1">The sequence shown here is derived from an EMBL/GenBank/DDBJ whole genome shotgun (WGS) entry which is preliminary data.</text>
</comment>
<feature type="non-terminal residue" evidence="1">
    <location>
        <position position="144"/>
    </location>
</feature>
<sequence>MPMQSWTPRQLGDEAMVPVEYPNGDYVIGSTMASVDNRNPNVNQGNRTFNTMDEGVYKTSSWPRAPNNHARAMRVAEVVSDYRNLQHYIAQIDARPNAEEYYLEGYALIRACVADAQAVLTAPFSVGNSDTGGNSEAEKAQLHS</sequence>
<keyword evidence="2" id="KW-1185">Reference proteome</keyword>
<proteinExistence type="predicted"/>
<gene>
    <name evidence="1" type="ORF">LTS18_012447</name>
</gene>